<protein>
    <submittedName>
        <fullName evidence="2">Uncharacterized protein</fullName>
    </submittedName>
</protein>
<feature type="region of interest" description="Disordered" evidence="1">
    <location>
        <begin position="1"/>
        <end position="32"/>
    </location>
</feature>
<accession>A0A238KQL0</accession>
<dbReference type="EMBL" id="FXYF01000008">
    <property type="protein sequence ID" value="SMX45018.1"/>
    <property type="molecule type" value="Genomic_DNA"/>
</dbReference>
<name>A0A238KQL0_9RHOB</name>
<reference evidence="2 3" key="1">
    <citation type="submission" date="2017-05" db="EMBL/GenBank/DDBJ databases">
        <authorList>
            <person name="Song R."/>
            <person name="Chenine A.L."/>
            <person name="Ruprecht R.M."/>
        </authorList>
    </citation>
    <scope>NUCLEOTIDE SEQUENCE [LARGE SCALE GENOMIC DNA]</scope>
    <source>
        <strain evidence="2 3">CECT 8898</strain>
    </source>
</reference>
<proteinExistence type="predicted"/>
<sequence>MPIPFRHNGNRLSVRTGFTTGQGGLLPHNPQL</sequence>
<dbReference type="AlphaFoldDB" id="A0A238KQL0"/>
<dbReference type="Proteomes" id="UP000207598">
    <property type="component" value="Unassembled WGS sequence"/>
</dbReference>
<feature type="compositionally biased region" description="Polar residues" evidence="1">
    <location>
        <begin position="10"/>
        <end position="19"/>
    </location>
</feature>
<evidence type="ECO:0000313" key="2">
    <source>
        <dbReference type="EMBL" id="SMX45018.1"/>
    </source>
</evidence>
<evidence type="ECO:0000256" key="1">
    <source>
        <dbReference type="SAM" id="MobiDB-lite"/>
    </source>
</evidence>
<evidence type="ECO:0000313" key="3">
    <source>
        <dbReference type="Proteomes" id="UP000207598"/>
    </source>
</evidence>
<gene>
    <name evidence="2" type="ORF">MAA8898_03122</name>
</gene>
<keyword evidence="3" id="KW-1185">Reference proteome</keyword>
<organism evidence="2 3">
    <name type="scientific">Maliponia aquimaris</name>
    <dbReference type="NCBI Taxonomy" id="1673631"/>
    <lineage>
        <taxon>Bacteria</taxon>
        <taxon>Pseudomonadati</taxon>
        <taxon>Pseudomonadota</taxon>
        <taxon>Alphaproteobacteria</taxon>
        <taxon>Rhodobacterales</taxon>
        <taxon>Paracoccaceae</taxon>
        <taxon>Maliponia</taxon>
    </lineage>
</organism>